<dbReference type="PANTHER" id="PTHR11220:SF73">
    <property type="entry name" value="HEME-BINDING PROTEIN 2"/>
    <property type="match status" value="1"/>
</dbReference>
<feature type="compositionally biased region" description="Low complexity" evidence="2">
    <location>
        <begin position="7"/>
        <end position="18"/>
    </location>
</feature>
<feature type="region of interest" description="Disordered" evidence="2">
    <location>
        <begin position="1"/>
        <end position="27"/>
    </location>
</feature>
<evidence type="ECO:0000256" key="2">
    <source>
        <dbReference type="SAM" id="MobiDB-lite"/>
    </source>
</evidence>
<dbReference type="Pfam" id="PF04832">
    <property type="entry name" value="SOUL"/>
    <property type="match status" value="1"/>
</dbReference>
<comment type="caution">
    <text evidence="3">The sequence shown here is derived from an EMBL/GenBank/DDBJ whole genome shotgun (WGS) entry which is preliminary data.</text>
</comment>
<proteinExistence type="inferred from homology"/>
<evidence type="ECO:0000313" key="3">
    <source>
        <dbReference type="EMBL" id="KAF0304241.1"/>
    </source>
</evidence>
<dbReference type="OrthoDB" id="6424451at2759"/>
<gene>
    <name evidence="3" type="primary">HEBP2_1</name>
    <name evidence="3" type="ORF">FJT64_023881</name>
</gene>
<keyword evidence="4" id="KW-1185">Reference proteome</keyword>
<dbReference type="AlphaFoldDB" id="A0A6A4WQB5"/>
<dbReference type="EMBL" id="VIIS01000861">
    <property type="protein sequence ID" value="KAF0304241.1"/>
    <property type="molecule type" value="Genomic_DNA"/>
</dbReference>
<dbReference type="Gene3D" id="3.20.80.10">
    <property type="entry name" value="Regulatory factor, effector binding domain"/>
    <property type="match status" value="1"/>
</dbReference>
<organism evidence="3 4">
    <name type="scientific">Amphibalanus amphitrite</name>
    <name type="common">Striped barnacle</name>
    <name type="synonym">Balanus amphitrite</name>
    <dbReference type="NCBI Taxonomy" id="1232801"/>
    <lineage>
        <taxon>Eukaryota</taxon>
        <taxon>Metazoa</taxon>
        <taxon>Ecdysozoa</taxon>
        <taxon>Arthropoda</taxon>
        <taxon>Crustacea</taxon>
        <taxon>Multicrustacea</taxon>
        <taxon>Cirripedia</taxon>
        <taxon>Thoracica</taxon>
        <taxon>Thoracicalcarea</taxon>
        <taxon>Balanomorpha</taxon>
        <taxon>Balanoidea</taxon>
        <taxon>Balanidae</taxon>
        <taxon>Amphibalaninae</taxon>
        <taxon>Amphibalanus</taxon>
    </lineage>
</organism>
<dbReference type="InterPro" id="IPR011256">
    <property type="entry name" value="Reg_factor_effector_dom_sf"/>
</dbReference>
<accession>A0A6A4WQB5</accession>
<comment type="similarity">
    <text evidence="1">Belongs to the HEBP family.</text>
</comment>
<dbReference type="Proteomes" id="UP000440578">
    <property type="component" value="Unassembled WGS sequence"/>
</dbReference>
<evidence type="ECO:0000313" key="4">
    <source>
        <dbReference type="Proteomes" id="UP000440578"/>
    </source>
</evidence>
<dbReference type="SUPFAM" id="SSF55136">
    <property type="entry name" value="Probable bacterial effector-binding domain"/>
    <property type="match status" value="1"/>
</dbReference>
<reference evidence="3 4" key="1">
    <citation type="submission" date="2019-07" db="EMBL/GenBank/DDBJ databases">
        <title>Draft genome assembly of a fouling barnacle, Amphibalanus amphitrite (Darwin, 1854): The first reference genome for Thecostraca.</title>
        <authorList>
            <person name="Kim W."/>
        </authorList>
    </citation>
    <scope>NUCLEOTIDE SEQUENCE [LARGE SCALE GENOMIC DNA]</scope>
    <source>
        <strain evidence="3">SNU_AA5</strain>
        <tissue evidence="3">Soma without cirri and trophi</tissue>
    </source>
</reference>
<sequence>MEIQQDGGVPAPAAEASPPGGGGPAPSVTAILDQLGSWFSGVSGKLYTAVSDNLRNRVNLDHVTDQVSTLIPRFDYAPFTVISNNSEAGYEVRHYPAQLWACTEEPVTVEPMEEEAVQWNRTKLMFDRLFKYFAGENSRDEKIQMTLPQTTRFDAYSESPTYRLCWYLPHALQNSPPPTPDDSYVEVALLPARTVIARRFGGYVVYRRGWDRAAFALEKITREHGLQNIDFTKYYSVNYDPLLKFWNRKNEVWFELQAN</sequence>
<evidence type="ECO:0000256" key="1">
    <source>
        <dbReference type="ARBA" id="ARBA00009817"/>
    </source>
</evidence>
<dbReference type="PANTHER" id="PTHR11220">
    <property type="entry name" value="HEME-BINDING PROTEIN-RELATED"/>
    <property type="match status" value="1"/>
</dbReference>
<dbReference type="InterPro" id="IPR006917">
    <property type="entry name" value="SOUL_heme-bd"/>
</dbReference>
<name>A0A6A4WQB5_AMPAM</name>
<protein>
    <submittedName>
        <fullName evidence="3">Heme-binding protein 2</fullName>
    </submittedName>
</protein>